<comment type="caution">
    <text evidence="7">The sequence shown here is derived from an EMBL/GenBank/DDBJ whole genome shotgun (WGS) entry which is preliminary data.</text>
</comment>
<dbReference type="Pfam" id="PF02518">
    <property type="entry name" value="HATPase_c"/>
    <property type="match status" value="1"/>
</dbReference>
<dbReference type="SMART" id="SM00388">
    <property type="entry name" value="HisKA"/>
    <property type="match status" value="1"/>
</dbReference>
<reference evidence="7 8" key="1">
    <citation type="journal article" date="2016" name="Nat. Commun.">
        <title>Thousands of microbial genomes shed light on interconnected biogeochemical processes in an aquifer system.</title>
        <authorList>
            <person name="Anantharaman K."/>
            <person name="Brown C.T."/>
            <person name="Hug L.A."/>
            <person name="Sharon I."/>
            <person name="Castelle C.J."/>
            <person name="Probst A.J."/>
            <person name="Thomas B.C."/>
            <person name="Singh A."/>
            <person name="Wilkins M.J."/>
            <person name="Karaoz U."/>
            <person name="Brodie E.L."/>
            <person name="Williams K.H."/>
            <person name="Hubbard S.S."/>
            <person name="Banfield J.F."/>
        </authorList>
    </citation>
    <scope>NUCLEOTIDE SEQUENCE [LARGE SCALE GENOMIC DNA]</scope>
</reference>
<dbReference type="Gene3D" id="3.30.565.10">
    <property type="entry name" value="Histidine kinase-like ATPase, C-terminal domain"/>
    <property type="match status" value="1"/>
</dbReference>
<dbReference type="Proteomes" id="UP000177039">
    <property type="component" value="Unassembled WGS sequence"/>
</dbReference>
<organism evidence="7 8">
    <name type="scientific">Candidatus Curtissbacteria bacterium RIFCSPLOWO2_01_FULL_42_50</name>
    <dbReference type="NCBI Taxonomy" id="1797730"/>
    <lineage>
        <taxon>Bacteria</taxon>
        <taxon>Candidatus Curtissiibacteriota</taxon>
    </lineage>
</organism>
<keyword evidence="4" id="KW-0808">Transferase</keyword>
<dbReference type="Gene3D" id="1.10.287.130">
    <property type="match status" value="1"/>
</dbReference>
<dbReference type="FunFam" id="3.30.565.10:FF:000006">
    <property type="entry name" value="Sensor histidine kinase WalK"/>
    <property type="match status" value="1"/>
</dbReference>
<dbReference type="InterPro" id="IPR036890">
    <property type="entry name" value="HATPase_C_sf"/>
</dbReference>
<dbReference type="Pfam" id="PF00512">
    <property type="entry name" value="HisKA"/>
    <property type="match status" value="1"/>
</dbReference>
<protein>
    <recommendedName>
        <fullName evidence="2">histidine kinase</fullName>
        <ecNumber evidence="2">2.7.13.3</ecNumber>
    </recommendedName>
</protein>
<dbReference type="Gene3D" id="3.30.450.20">
    <property type="entry name" value="PAS domain"/>
    <property type="match status" value="1"/>
</dbReference>
<dbReference type="InterPro" id="IPR035965">
    <property type="entry name" value="PAS-like_dom_sf"/>
</dbReference>
<dbReference type="PRINTS" id="PR00344">
    <property type="entry name" value="BCTRLSENSOR"/>
</dbReference>
<dbReference type="Gene3D" id="3.30.450.40">
    <property type="match status" value="1"/>
</dbReference>
<dbReference type="SUPFAM" id="SSF55785">
    <property type="entry name" value="PYP-like sensor domain (PAS domain)"/>
    <property type="match status" value="1"/>
</dbReference>
<comment type="catalytic activity">
    <reaction evidence="1">
        <text>ATP + protein L-histidine = ADP + protein N-phospho-L-histidine.</text>
        <dbReference type="EC" id="2.7.13.3"/>
    </reaction>
</comment>
<name>A0A1F5H5J2_9BACT</name>
<evidence type="ECO:0000313" key="7">
    <source>
        <dbReference type="EMBL" id="OGD99436.1"/>
    </source>
</evidence>
<dbReference type="SUPFAM" id="SSF55781">
    <property type="entry name" value="GAF domain-like"/>
    <property type="match status" value="1"/>
</dbReference>
<dbReference type="AlphaFoldDB" id="A0A1F5H5J2"/>
<dbReference type="SUPFAM" id="SSF55874">
    <property type="entry name" value="ATPase domain of HSP90 chaperone/DNA topoisomerase II/histidine kinase"/>
    <property type="match status" value="1"/>
</dbReference>
<dbReference type="GO" id="GO:0005886">
    <property type="term" value="C:plasma membrane"/>
    <property type="evidence" value="ECO:0007669"/>
    <property type="project" value="TreeGrafter"/>
</dbReference>
<keyword evidence="3" id="KW-0597">Phosphoprotein</keyword>
<dbReference type="SUPFAM" id="SSF47384">
    <property type="entry name" value="Homodimeric domain of signal transducing histidine kinase"/>
    <property type="match status" value="1"/>
</dbReference>
<dbReference type="GO" id="GO:0009927">
    <property type="term" value="F:histidine phosphotransfer kinase activity"/>
    <property type="evidence" value="ECO:0007669"/>
    <property type="project" value="TreeGrafter"/>
</dbReference>
<sequence>MELAVIVAVVTTFSSFSGVLGYFLMRAKFVRELSVSQKREEELARRAYETVVLKEIGDRIGYSLSGAKIVEIISGSLGELLPYSTVSYLIVDEVEEKVFFQCNVHQSVSAAFVKEVKTKMLAAFSEITGKPLLTGEVDEGITGVILDEESKEPLGSFFNLPVVISGQLAGLINVGSTQANLYNDENTEVLYRIARLASDAASRLQEVLENEKSRLSQAVGALSDGLIMVDTSYRLLLVNPKLCQLLSIVYDPSLFDIVNALSGQLDLRTKMEEALARDLPSSPLEIVVKGKVLSVFVSRVLDSKSSKPIAMVVLFHDITDAKTLEKLRQDFTAMMVHELRAPLTSIKSTAQMLKEELTKVEPGELARYLSSIDSTSQAMLELVGDLLDAAKLEAGKFDVICEAGDLAEAINERVESFKPRSQEKNLSLSVDIEKNLPKAFFDKIRIKQVFNNLLSNAFKYTEAGEITVKAVSEIIEGKAIDILVSVADTGVGIEEEGLALLFSKFGQLETGRKKGAGSSGLGLYITKGIVEASGGRIWAKSDGLGMGSTFYFTVPLAKIEQKSIISSRGNIDGLTSKKVAQVP</sequence>
<evidence type="ECO:0000256" key="4">
    <source>
        <dbReference type="ARBA" id="ARBA00022679"/>
    </source>
</evidence>
<gene>
    <name evidence="7" type="ORF">A3B54_00890</name>
</gene>
<dbReference type="InterPro" id="IPR003661">
    <property type="entry name" value="HisK_dim/P_dom"/>
</dbReference>
<dbReference type="PANTHER" id="PTHR43047">
    <property type="entry name" value="TWO-COMPONENT HISTIDINE PROTEIN KINASE"/>
    <property type="match status" value="1"/>
</dbReference>
<feature type="domain" description="Histidine kinase" evidence="6">
    <location>
        <begin position="334"/>
        <end position="558"/>
    </location>
</feature>
<dbReference type="InterPro" id="IPR036097">
    <property type="entry name" value="HisK_dim/P_sf"/>
</dbReference>
<dbReference type="InterPro" id="IPR004358">
    <property type="entry name" value="Sig_transdc_His_kin-like_C"/>
</dbReference>
<dbReference type="PROSITE" id="PS50109">
    <property type="entry name" value="HIS_KIN"/>
    <property type="match status" value="1"/>
</dbReference>
<dbReference type="SMART" id="SM00387">
    <property type="entry name" value="HATPase_c"/>
    <property type="match status" value="1"/>
</dbReference>
<evidence type="ECO:0000313" key="8">
    <source>
        <dbReference type="Proteomes" id="UP000177039"/>
    </source>
</evidence>
<dbReference type="InterPro" id="IPR029016">
    <property type="entry name" value="GAF-like_dom_sf"/>
</dbReference>
<dbReference type="GO" id="GO:0000155">
    <property type="term" value="F:phosphorelay sensor kinase activity"/>
    <property type="evidence" value="ECO:0007669"/>
    <property type="project" value="InterPro"/>
</dbReference>
<dbReference type="InterPro" id="IPR005467">
    <property type="entry name" value="His_kinase_dom"/>
</dbReference>
<evidence type="ECO:0000256" key="5">
    <source>
        <dbReference type="ARBA" id="ARBA00022777"/>
    </source>
</evidence>
<evidence type="ECO:0000256" key="1">
    <source>
        <dbReference type="ARBA" id="ARBA00000085"/>
    </source>
</evidence>
<dbReference type="EC" id="2.7.13.3" evidence="2"/>
<evidence type="ECO:0000256" key="2">
    <source>
        <dbReference type="ARBA" id="ARBA00012438"/>
    </source>
</evidence>
<dbReference type="InterPro" id="IPR003594">
    <property type="entry name" value="HATPase_dom"/>
</dbReference>
<accession>A0A1F5H5J2</accession>
<evidence type="ECO:0000259" key="6">
    <source>
        <dbReference type="PROSITE" id="PS50109"/>
    </source>
</evidence>
<evidence type="ECO:0000256" key="3">
    <source>
        <dbReference type="ARBA" id="ARBA00022553"/>
    </source>
</evidence>
<proteinExistence type="predicted"/>
<dbReference type="EMBL" id="MFBT01000016">
    <property type="protein sequence ID" value="OGD99436.1"/>
    <property type="molecule type" value="Genomic_DNA"/>
</dbReference>
<dbReference type="PANTHER" id="PTHR43047:SF72">
    <property type="entry name" value="OSMOSENSING HISTIDINE PROTEIN KINASE SLN1"/>
    <property type="match status" value="1"/>
</dbReference>
<keyword evidence="5" id="KW-0418">Kinase</keyword>
<dbReference type="CDD" id="cd00082">
    <property type="entry name" value="HisKA"/>
    <property type="match status" value="1"/>
</dbReference>